<accession>A0AAD5JTM6</accession>
<comment type="subcellular location">
    <subcellularLocation>
        <location evidence="1">Mitochondrion</location>
    </subcellularLocation>
</comment>
<evidence type="ECO:0000256" key="2">
    <source>
        <dbReference type="ARBA" id="ARBA00009540"/>
    </source>
</evidence>
<evidence type="ECO:0000256" key="3">
    <source>
        <dbReference type="ARBA" id="ARBA00023128"/>
    </source>
</evidence>
<dbReference type="PANTHER" id="PTHR23354">
    <property type="entry name" value="NUCLEOLAR PROTEIN 7/ESTROGEN RECEPTOR COACTIVATOR-RELATED"/>
    <property type="match status" value="1"/>
</dbReference>
<dbReference type="GO" id="GO:0006979">
    <property type="term" value="P:response to oxidative stress"/>
    <property type="evidence" value="ECO:0007669"/>
    <property type="project" value="TreeGrafter"/>
</dbReference>
<dbReference type="SMART" id="SM00584">
    <property type="entry name" value="TLDc"/>
    <property type="match status" value="1"/>
</dbReference>
<dbReference type="PANTHER" id="PTHR23354:SF62">
    <property type="entry name" value="MUSTARD, ISOFORM V"/>
    <property type="match status" value="1"/>
</dbReference>
<evidence type="ECO:0000259" key="6">
    <source>
        <dbReference type="PROSITE" id="PS51886"/>
    </source>
</evidence>
<organism evidence="7 8">
    <name type="scientific">Phascolomyces articulosus</name>
    <dbReference type="NCBI Taxonomy" id="60185"/>
    <lineage>
        <taxon>Eukaryota</taxon>
        <taxon>Fungi</taxon>
        <taxon>Fungi incertae sedis</taxon>
        <taxon>Mucoromycota</taxon>
        <taxon>Mucoromycotina</taxon>
        <taxon>Mucoromycetes</taxon>
        <taxon>Mucorales</taxon>
        <taxon>Lichtheimiaceae</taxon>
        <taxon>Phascolomyces</taxon>
    </lineage>
</organism>
<dbReference type="Proteomes" id="UP001209540">
    <property type="component" value="Unassembled WGS sequence"/>
</dbReference>
<comment type="similarity">
    <text evidence="2">Belongs to the OXR1 family.</text>
</comment>
<dbReference type="PROSITE" id="PS51886">
    <property type="entry name" value="TLDC"/>
    <property type="match status" value="1"/>
</dbReference>
<dbReference type="InterPro" id="IPR006571">
    <property type="entry name" value="TLDc_dom"/>
</dbReference>
<evidence type="ECO:0000256" key="1">
    <source>
        <dbReference type="ARBA" id="ARBA00004173"/>
    </source>
</evidence>
<feature type="compositionally biased region" description="Basic residues" evidence="5">
    <location>
        <begin position="38"/>
        <end position="49"/>
    </location>
</feature>
<dbReference type="GO" id="GO:0005634">
    <property type="term" value="C:nucleus"/>
    <property type="evidence" value="ECO:0007669"/>
    <property type="project" value="TreeGrafter"/>
</dbReference>
<feature type="region of interest" description="Disordered" evidence="5">
    <location>
        <begin position="32"/>
        <end position="53"/>
    </location>
</feature>
<protein>
    <recommendedName>
        <fullName evidence="4">Oxidation resistance protein 1</fullName>
    </recommendedName>
</protein>
<evidence type="ECO:0000313" key="8">
    <source>
        <dbReference type="Proteomes" id="UP001209540"/>
    </source>
</evidence>
<dbReference type="Pfam" id="PF07534">
    <property type="entry name" value="TLD"/>
    <property type="match status" value="1"/>
</dbReference>
<feature type="domain" description="TLDc" evidence="6">
    <location>
        <begin position="151"/>
        <end position="316"/>
    </location>
</feature>
<comment type="caution">
    <text evidence="7">The sequence shown here is derived from an EMBL/GenBank/DDBJ whole genome shotgun (WGS) entry which is preliminary data.</text>
</comment>
<keyword evidence="8" id="KW-1185">Reference proteome</keyword>
<dbReference type="AlphaFoldDB" id="A0AAD5JTM6"/>
<name>A0AAD5JTM6_9FUNG</name>
<sequence>MSRSTLSVFFIFCRKKKGLKLNFLRCVTNTPQVGSSPRTHHHNHNHQQKSHPTTLLTKSSVTFSINNCFTPSYEFEQSHWWHSDKPFHTSTTFESTTTTTTNTTAVDSNSDLTSRLASQLSSWGQSSTQSSFHSDIMPVPKLIDRRPDTVPVLTETIADQLRPFLPRRFRVAPQWTLLYSLDQHGTSLATLYRRVRSNKGPCLLTIKDSDDQVFGAFLNETLKSSPSYYGTGECFLWRKDPTTGLCKIYPWTGKNEYMILADSDFIAVGGGDGKFGLWINADLERGHSERCPTFENEGLSITSEFDCIQLEVWGFRI</sequence>
<reference evidence="7" key="1">
    <citation type="journal article" date="2022" name="IScience">
        <title>Evolution of zygomycete secretomes and the origins of terrestrial fungal ecologies.</title>
        <authorList>
            <person name="Chang Y."/>
            <person name="Wang Y."/>
            <person name="Mondo S."/>
            <person name="Ahrendt S."/>
            <person name="Andreopoulos W."/>
            <person name="Barry K."/>
            <person name="Beard J."/>
            <person name="Benny G.L."/>
            <person name="Blankenship S."/>
            <person name="Bonito G."/>
            <person name="Cuomo C."/>
            <person name="Desiro A."/>
            <person name="Gervers K.A."/>
            <person name="Hundley H."/>
            <person name="Kuo A."/>
            <person name="LaButti K."/>
            <person name="Lang B.F."/>
            <person name="Lipzen A."/>
            <person name="O'Donnell K."/>
            <person name="Pangilinan J."/>
            <person name="Reynolds N."/>
            <person name="Sandor L."/>
            <person name="Smith M.E."/>
            <person name="Tsang A."/>
            <person name="Grigoriev I.V."/>
            <person name="Stajich J.E."/>
            <person name="Spatafora J.W."/>
        </authorList>
    </citation>
    <scope>NUCLEOTIDE SEQUENCE</scope>
    <source>
        <strain evidence="7">RSA 2281</strain>
    </source>
</reference>
<reference evidence="7" key="2">
    <citation type="submission" date="2023-02" db="EMBL/GenBank/DDBJ databases">
        <authorList>
            <consortium name="DOE Joint Genome Institute"/>
            <person name="Mondo S.J."/>
            <person name="Chang Y."/>
            <person name="Wang Y."/>
            <person name="Ahrendt S."/>
            <person name="Andreopoulos W."/>
            <person name="Barry K."/>
            <person name="Beard J."/>
            <person name="Benny G.L."/>
            <person name="Blankenship S."/>
            <person name="Bonito G."/>
            <person name="Cuomo C."/>
            <person name="Desiro A."/>
            <person name="Gervers K.A."/>
            <person name="Hundley H."/>
            <person name="Kuo A."/>
            <person name="LaButti K."/>
            <person name="Lang B.F."/>
            <person name="Lipzen A."/>
            <person name="O'Donnell K."/>
            <person name="Pangilinan J."/>
            <person name="Reynolds N."/>
            <person name="Sandor L."/>
            <person name="Smith M.W."/>
            <person name="Tsang A."/>
            <person name="Grigoriev I.V."/>
            <person name="Stajich J.E."/>
            <person name="Spatafora J.W."/>
        </authorList>
    </citation>
    <scope>NUCLEOTIDE SEQUENCE</scope>
    <source>
        <strain evidence="7">RSA 2281</strain>
    </source>
</reference>
<dbReference type="GO" id="GO:0005739">
    <property type="term" value="C:mitochondrion"/>
    <property type="evidence" value="ECO:0007669"/>
    <property type="project" value="UniProtKB-SubCell"/>
</dbReference>
<keyword evidence="3" id="KW-0496">Mitochondrion</keyword>
<evidence type="ECO:0000256" key="4">
    <source>
        <dbReference type="ARBA" id="ARBA00040604"/>
    </source>
</evidence>
<evidence type="ECO:0000313" key="7">
    <source>
        <dbReference type="EMBL" id="KAI9253859.1"/>
    </source>
</evidence>
<dbReference type="EMBL" id="JAIXMP010000025">
    <property type="protein sequence ID" value="KAI9253859.1"/>
    <property type="molecule type" value="Genomic_DNA"/>
</dbReference>
<gene>
    <name evidence="7" type="ORF">BDA99DRAFT_519189</name>
</gene>
<proteinExistence type="inferred from homology"/>
<evidence type="ECO:0000256" key="5">
    <source>
        <dbReference type="SAM" id="MobiDB-lite"/>
    </source>
</evidence>